<comment type="caution">
    <text evidence="1">The sequence shown here is derived from an EMBL/GenBank/DDBJ whole genome shotgun (WGS) entry which is preliminary data.</text>
</comment>
<reference evidence="1 2" key="1">
    <citation type="submission" date="2014-01" db="EMBL/GenBank/DDBJ databases">
        <authorList>
            <person name="Zuccon D."/>
        </authorList>
    </citation>
    <scope>NUCLEOTIDE SEQUENCE [LARGE SCALE GENOMIC DNA]</scope>
    <source>
        <strain evidence="1 2">Y31</strain>
    </source>
</reference>
<dbReference type="AlphaFoldDB" id="A0A179CYE5"/>
<evidence type="ECO:0000313" key="2">
    <source>
        <dbReference type="Proteomes" id="UP000078358"/>
    </source>
</evidence>
<dbReference type="EMBL" id="JACI01000002">
    <property type="protein sequence ID" value="OAQ14934.1"/>
    <property type="molecule type" value="Genomic_DNA"/>
</dbReference>
<organism evidence="1 2">
    <name type="scientific">Bibersteinia trehalosi Y31</name>
    <dbReference type="NCBI Taxonomy" id="1261658"/>
    <lineage>
        <taxon>Bacteria</taxon>
        <taxon>Pseudomonadati</taxon>
        <taxon>Pseudomonadota</taxon>
        <taxon>Gammaproteobacteria</taxon>
        <taxon>Pasteurellales</taxon>
        <taxon>Pasteurellaceae</taxon>
        <taxon>Bibersteinia</taxon>
    </lineage>
</organism>
<proteinExistence type="predicted"/>
<evidence type="ECO:0000313" key="1">
    <source>
        <dbReference type="EMBL" id="OAQ14934.1"/>
    </source>
</evidence>
<dbReference type="Proteomes" id="UP000078358">
    <property type="component" value="Unassembled WGS sequence"/>
</dbReference>
<sequence>MLRFSAMLLFLQNKMNTLICEKMEKTDRLMLTSGLFLRKNAKSCKTFVAHPQIA</sequence>
<name>A0A179CYE5_BIBTR</name>
<protein>
    <submittedName>
        <fullName evidence="1">Uncharacterized protein</fullName>
    </submittedName>
</protein>
<dbReference type="PATRIC" id="fig|1261658.3.peg.1678"/>
<gene>
    <name evidence="1" type="ORF">F480_08390</name>
</gene>
<accession>A0A179CYE5</accession>